<comment type="cofactor">
    <cofactor evidence="3">
        <name>Zn(2+)</name>
        <dbReference type="ChEBI" id="CHEBI:29105"/>
    </cofactor>
</comment>
<keyword evidence="11 21" id="KW-0547">Nucleotide-binding</keyword>
<evidence type="ECO:0000256" key="4">
    <source>
        <dbReference type="ARBA" id="ARBA00003485"/>
    </source>
</evidence>
<keyword evidence="25" id="KW-1185">Reference proteome</keyword>
<dbReference type="InterPro" id="IPR030960">
    <property type="entry name" value="DHQS/DOIS_N"/>
</dbReference>
<dbReference type="CDD" id="cd00464">
    <property type="entry name" value="SK"/>
    <property type="match status" value="1"/>
</dbReference>
<evidence type="ECO:0000313" key="24">
    <source>
        <dbReference type="EMBL" id="AXK82015.1"/>
    </source>
</evidence>
<gene>
    <name evidence="21" type="primary">aroB</name>
    <name evidence="20" type="synonym">aroK</name>
    <name evidence="24" type="ORF">DW352_16675</name>
</gene>
<dbReference type="AlphaFoldDB" id="A0A345ZYL8"/>
<evidence type="ECO:0000256" key="10">
    <source>
        <dbReference type="ARBA" id="ARBA00022723"/>
    </source>
</evidence>
<dbReference type="SUPFAM" id="SSF56796">
    <property type="entry name" value="Dehydroquinate synthase-like"/>
    <property type="match status" value="1"/>
</dbReference>
<comment type="pathway">
    <text evidence="6 20">Metabolic intermediate biosynthesis; chorismate biosynthesis; chorismate from D-erythrose 4-phosphate and phosphoenolpyruvate: step 5/7.</text>
</comment>
<dbReference type="HAMAP" id="MF_00109">
    <property type="entry name" value="Shikimate_kinase"/>
    <property type="match status" value="1"/>
</dbReference>
<dbReference type="GO" id="GO:0005737">
    <property type="term" value="C:cytoplasm"/>
    <property type="evidence" value="ECO:0007669"/>
    <property type="project" value="UniProtKB-SubCell"/>
</dbReference>
<keyword evidence="8 21" id="KW-0028">Amino-acid biosynthesis</keyword>
<keyword evidence="21" id="KW-0170">Cobalt</keyword>
<evidence type="ECO:0000256" key="14">
    <source>
        <dbReference type="ARBA" id="ARBA00022840"/>
    </source>
</evidence>
<dbReference type="PROSITE" id="PS01128">
    <property type="entry name" value="SHIKIMATE_KINASE"/>
    <property type="match status" value="1"/>
</dbReference>
<comment type="function">
    <text evidence="4 21">Catalyzes the conversion of 3-deoxy-D-arabino-heptulosonate 7-phosphate (DAHP) to dehydroquinate (DHQ).</text>
</comment>
<evidence type="ECO:0000313" key="25">
    <source>
        <dbReference type="Proteomes" id="UP000254889"/>
    </source>
</evidence>
<evidence type="ECO:0000256" key="8">
    <source>
        <dbReference type="ARBA" id="ARBA00022605"/>
    </source>
</evidence>
<comment type="cofactor">
    <cofactor evidence="21">
        <name>Co(2+)</name>
        <dbReference type="ChEBI" id="CHEBI:48828"/>
    </cofactor>
    <cofactor evidence="21">
        <name>Zn(2+)</name>
        <dbReference type="ChEBI" id="CHEBI:29105"/>
    </cofactor>
    <text evidence="21">Binds 1 divalent metal cation per subunit. Can use either Co(2+) or Zn(2+).</text>
</comment>
<dbReference type="KEGG" id="ptaw:DW352_16675"/>
<dbReference type="GO" id="GO:0004765">
    <property type="term" value="F:shikimate kinase activity"/>
    <property type="evidence" value="ECO:0007669"/>
    <property type="project" value="UniProtKB-UniRule"/>
</dbReference>
<feature type="domain" description="3-dehydroquinate synthase N-terminal" evidence="22">
    <location>
        <begin position="272"/>
        <end position="384"/>
    </location>
</feature>
<dbReference type="GO" id="GO:0009423">
    <property type="term" value="P:chorismate biosynthetic process"/>
    <property type="evidence" value="ECO:0007669"/>
    <property type="project" value="UniProtKB-UniRule"/>
</dbReference>
<keyword evidence="16 21" id="KW-0057">Aromatic amino acid biosynthesis</keyword>
<evidence type="ECO:0000256" key="15">
    <source>
        <dbReference type="ARBA" id="ARBA00023027"/>
    </source>
</evidence>
<evidence type="ECO:0000259" key="23">
    <source>
        <dbReference type="Pfam" id="PF24621"/>
    </source>
</evidence>
<feature type="binding site" evidence="20">
    <location>
        <position position="153"/>
    </location>
    <ligand>
        <name>substrate</name>
    </ligand>
</feature>
<dbReference type="InterPro" id="IPR016037">
    <property type="entry name" value="DHQ_synth_AroB"/>
</dbReference>
<keyword evidence="17 21" id="KW-0456">Lyase</keyword>
<organism evidence="24 25">
    <name type="scientific">Pseudolabrys taiwanensis</name>
    <dbReference type="NCBI Taxonomy" id="331696"/>
    <lineage>
        <taxon>Bacteria</taxon>
        <taxon>Pseudomonadati</taxon>
        <taxon>Pseudomonadota</taxon>
        <taxon>Alphaproteobacteria</taxon>
        <taxon>Hyphomicrobiales</taxon>
        <taxon>Xanthobacteraceae</taxon>
        <taxon>Pseudolabrys</taxon>
    </lineage>
</organism>
<dbReference type="Gene3D" id="3.40.50.300">
    <property type="entry name" value="P-loop containing nucleotide triphosphate hydrolases"/>
    <property type="match status" value="1"/>
</dbReference>
<evidence type="ECO:0000256" key="13">
    <source>
        <dbReference type="ARBA" id="ARBA00022833"/>
    </source>
</evidence>
<keyword evidence="15 21" id="KW-0520">NAD</keyword>
<comment type="similarity">
    <text evidence="20">Belongs to the shikimate kinase family.</text>
</comment>
<keyword evidence="9 20" id="KW-0808">Transferase</keyword>
<dbReference type="NCBIfam" id="TIGR01357">
    <property type="entry name" value="aroB"/>
    <property type="match status" value="1"/>
</dbReference>
<dbReference type="FunFam" id="3.40.50.1970:FF:000007">
    <property type="entry name" value="Pentafunctional AROM polypeptide"/>
    <property type="match status" value="1"/>
</dbReference>
<evidence type="ECO:0000256" key="1">
    <source>
        <dbReference type="ARBA" id="ARBA00001393"/>
    </source>
</evidence>
<feature type="binding site" evidence="21">
    <location>
        <position position="469"/>
    </location>
    <ligand>
        <name>Zn(2+)</name>
        <dbReference type="ChEBI" id="CHEBI:29105"/>
    </ligand>
</feature>
<dbReference type="GO" id="GO:0005524">
    <property type="term" value="F:ATP binding"/>
    <property type="evidence" value="ECO:0007669"/>
    <property type="project" value="UniProtKB-UniRule"/>
</dbReference>
<evidence type="ECO:0000256" key="12">
    <source>
        <dbReference type="ARBA" id="ARBA00022777"/>
    </source>
</evidence>
<dbReference type="Pfam" id="PF01761">
    <property type="entry name" value="DHQ_synthase"/>
    <property type="match status" value="1"/>
</dbReference>
<dbReference type="GO" id="GO:0008652">
    <property type="term" value="P:amino acid biosynthetic process"/>
    <property type="evidence" value="ECO:0007669"/>
    <property type="project" value="UniProtKB-KW"/>
</dbReference>
<dbReference type="Proteomes" id="UP000254889">
    <property type="component" value="Chromosome"/>
</dbReference>
<evidence type="ECO:0000259" key="22">
    <source>
        <dbReference type="Pfam" id="PF01761"/>
    </source>
</evidence>
<comment type="pathway">
    <text evidence="5 21">Metabolic intermediate biosynthesis; chorismate biosynthesis; chorismate from D-erythrose 4-phosphate and phosphoenolpyruvate: step 2/7.</text>
</comment>
<feature type="binding site" evidence="20">
    <location>
        <position position="80"/>
    </location>
    <ligand>
        <name>substrate</name>
    </ligand>
</feature>
<evidence type="ECO:0000256" key="5">
    <source>
        <dbReference type="ARBA" id="ARBA00004661"/>
    </source>
</evidence>
<keyword evidence="12 20" id="KW-0418">Kinase</keyword>
<feature type="binding site" evidence="20">
    <location>
        <position position="140"/>
    </location>
    <ligand>
        <name>ATP</name>
        <dbReference type="ChEBI" id="CHEBI:30616"/>
    </ligand>
</feature>
<accession>A0A345ZYL8</accession>
<dbReference type="CDD" id="cd08195">
    <property type="entry name" value="DHQS"/>
    <property type="match status" value="1"/>
</dbReference>
<dbReference type="Gene3D" id="1.20.1090.10">
    <property type="entry name" value="Dehydroquinate synthase-like - alpha domain"/>
    <property type="match status" value="1"/>
</dbReference>
<keyword evidence="18" id="KW-0511">Multifunctional enzyme</keyword>
<evidence type="ECO:0000256" key="2">
    <source>
        <dbReference type="ARBA" id="ARBA00001911"/>
    </source>
</evidence>
<dbReference type="InterPro" id="IPR031322">
    <property type="entry name" value="Shikimate/glucono_kinase"/>
</dbReference>
<comment type="cofactor">
    <cofactor evidence="20">
        <name>Mg(2+)</name>
        <dbReference type="ChEBI" id="CHEBI:18420"/>
    </cofactor>
    <text evidence="20">Binds 1 Mg(2+) ion per subunit.</text>
</comment>
<dbReference type="EMBL" id="CP031417">
    <property type="protein sequence ID" value="AXK82015.1"/>
    <property type="molecule type" value="Genomic_DNA"/>
</dbReference>
<dbReference type="Pfam" id="PF01202">
    <property type="entry name" value="SKI"/>
    <property type="match status" value="1"/>
</dbReference>
<dbReference type="GO" id="GO:0009073">
    <property type="term" value="P:aromatic amino acid family biosynthetic process"/>
    <property type="evidence" value="ECO:0007669"/>
    <property type="project" value="UniProtKB-KW"/>
</dbReference>
<dbReference type="GO" id="GO:0000287">
    <property type="term" value="F:magnesium ion binding"/>
    <property type="evidence" value="ECO:0007669"/>
    <property type="project" value="UniProtKB-UniRule"/>
</dbReference>
<feature type="binding site" evidence="21">
    <location>
        <position position="356"/>
    </location>
    <ligand>
        <name>NAD(+)</name>
        <dbReference type="ChEBI" id="CHEBI:57540"/>
    </ligand>
</feature>
<dbReference type="InterPro" id="IPR056179">
    <property type="entry name" value="DHQS_C"/>
</dbReference>
<dbReference type="RefSeq" id="WP_115692394.1">
    <property type="nucleotide sequence ID" value="NZ_CP031417.1"/>
</dbReference>
<evidence type="ECO:0000256" key="20">
    <source>
        <dbReference type="HAMAP-Rule" id="MF_00109"/>
    </source>
</evidence>
<feature type="binding site" evidence="20">
    <location>
        <begin position="34"/>
        <end position="39"/>
    </location>
    <ligand>
        <name>ATP</name>
        <dbReference type="ChEBI" id="CHEBI:30616"/>
    </ligand>
</feature>
<feature type="binding site" evidence="20">
    <location>
        <position position="56"/>
    </location>
    <ligand>
        <name>substrate</name>
    </ligand>
</feature>
<dbReference type="EC" id="4.2.3.4" evidence="21"/>
<dbReference type="NCBIfam" id="NF010552">
    <property type="entry name" value="PRK13946.1"/>
    <property type="match status" value="1"/>
</dbReference>
<dbReference type="InterPro" id="IPR023000">
    <property type="entry name" value="Shikimate_kinase_CS"/>
</dbReference>
<dbReference type="PANTHER" id="PTHR43622:SF7">
    <property type="entry name" value="3-DEHYDROQUINATE SYNTHASE, CHLOROPLASTIC"/>
    <property type="match status" value="1"/>
</dbReference>
<evidence type="ECO:0000256" key="6">
    <source>
        <dbReference type="ARBA" id="ARBA00004842"/>
    </source>
</evidence>
<dbReference type="InterPro" id="IPR050071">
    <property type="entry name" value="Dehydroquinate_synthase"/>
</dbReference>
<comment type="catalytic activity">
    <reaction evidence="19 20">
        <text>shikimate + ATP = 3-phosphoshikimate + ADP + H(+)</text>
        <dbReference type="Rhea" id="RHEA:13121"/>
        <dbReference type="ChEBI" id="CHEBI:15378"/>
        <dbReference type="ChEBI" id="CHEBI:30616"/>
        <dbReference type="ChEBI" id="CHEBI:36208"/>
        <dbReference type="ChEBI" id="CHEBI:145989"/>
        <dbReference type="ChEBI" id="CHEBI:456216"/>
        <dbReference type="EC" id="2.7.1.71"/>
    </reaction>
</comment>
<dbReference type="PRINTS" id="PR01100">
    <property type="entry name" value="SHIKIMTKNASE"/>
</dbReference>
<evidence type="ECO:0000256" key="7">
    <source>
        <dbReference type="ARBA" id="ARBA00022490"/>
    </source>
</evidence>
<dbReference type="GO" id="GO:0003856">
    <property type="term" value="F:3-dehydroquinate synthase activity"/>
    <property type="evidence" value="ECO:0007669"/>
    <property type="project" value="UniProtKB-UniRule"/>
</dbReference>
<comment type="subcellular location">
    <subcellularLocation>
        <location evidence="21">Cytoplasm</location>
    </subcellularLocation>
</comment>
<keyword evidence="7 21" id="KW-0963">Cytoplasm</keyword>
<feature type="binding site" evidence="21">
    <location>
        <begin position="334"/>
        <end position="335"/>
    </location>
    <ligand>
        <name>NAD(+)</name>
        <dbReference type="ChEBI" id="CHEBI:57540"/>
    </ligand>
</feature>
<protein>
    <recommendedName>
        <fullName evidence="20 21">Multifunctional fusion protein</fullName>
    </recommendedName>
    <domain>
        <recommendedName>
            <fullName evidence="20">Shikimate kinase</fullName>
            <shortName evidence="20">SK</shortName>
            <ecNumber evidence="20">2.7.1.71</ecNumber>
        </recommendedName>
    </domain>
    <domain>
        <recommendedName>
            <fullName evidence="21">3-dehydroquinate synthase</fullName>
            <shortName evidence="21">DHQS</shortName>
            <ecNumber evidence="21">4.2.3.4</ecNumber>
        </recommendedName>
    </domain>
</protein>
<dbReference type="Pfam" id="PF24621">
    <property type="entry name" value="DHQS_C"/>
    <property type="match status" value="1"/>
</dbReference>
<comment type="cofactor">
    <cofactor evidence="2 21">
        <name>NAD(+)</name>
        <dbReference type="ChEBI" id="CHEBI:57540"/>
    </cofactor>
</comment>
<comment type="function">
    <text evidence="20">Catalyzes the specific phosphorylation of the 3-hydroxyl group of shikimic acid using ATP as a cosubstrate.</text>
</comment>
<dbReference type="SUPFAM" id="SSF52540">
    <property type="entry name" value="P-loop containing nucleoside triphosphate hydrolases"/>
    <property type="match status" value="1"/>
</dbReference>
<dbReference type="HAMAP" id="MF_00110">
    <property type="entry name" value="DHQ_synthase"/>
    <property type="match status" value="1"/>
</dbReference>
<evidence type="ECO:0000256" key="11">
    <source>
        <dbReference type="ARBA" id="ARBA00022741"/>
    </source>
</evidence>
<keyword evidence="13 21" id="KW-0862">Zinc</keyword>
<comment type="similarity">
    <text evidence="21">Belongs to the sugar phosphate cyclases superfamily. Dehydroquinate synthase family.</text>
</comment>
<feature type="binding site" evidence="20">
    <location>
        <position position="38"/>
    </location>
    <ligand>
        <name>Mg(2+)</name>
        <dbReference type="ChEBI" id="CHEBI:18420"/>
    </ligand>
</feature>
<dbReference type="UniPathway" id="UPA00053">
    <property type="reaction ID" value="UER00085"/>
</dbReference>
<sequence>MVNIAVQKPAADSQERAVVRALGARSVVLVGMMGAGKSSIGRRLAHRLGVPFVDADTEIESAAGMSIPEIFDKHGEPYFRAGEARVIARLLDQGPQVLATGGGAVMDPQTRGLIRDKGISIWLKADIDVLLKRTKRRSDRPLVDRIKDLMPQREPIYALSDLVVQSRDEPHEIIVDEIMAALAAYPGCGGGGEQGMTAPLRSNEPITVEVALGERTYDIAIGRGLLASLGARIKALRPGARTVIVTDENVAKQHLPAAQAALSEAGVESSAIVVTPGEGSKKFATFERVCEDIIAARIERGDLAIALGGGVIGDLAGFASSCVRRGLDFVQVPTSLLAQVDSSVGGKTGINSRHGKNLIGAFHQPVLVIADTALLDTLPAREFRAGYAEVAKYGLLGDEAFFAWLEANWREVFAGGPAREHAIAVSCRAKAGVVARDERETGERALLNLGHTFGHAFEAGCGFSDRLLHGEAVALGMVMAFDFSARKGLTSQAEADRARAHLAAVGLPTHVRDVAGGVPGIDALMDLIAQDKKVKRGKLTFILVRGIGQAFIENNVDPAEVRAFLAEQVAG</sequence>
<evidence type="ECO:0000256" key="17">
    <source>
        <dbReference type="ARBA" id="ARBA00023239"/>
    </source>
</evidence>
<feature type="binding site" evidence="21">
    <location>
        <begin position="310"/>
        <end position="314"/>
    </location>
    <ligand>
        <name>NAD(+)</name>
        <dbReference type="ChEBI" id="CHEBI:57540"/>
    </ligand>
</feature>
<keyword evidence="20" id="KW-0460">Magnesium</keyword>
<feature type="domain" description="3-dehydroquinate synthase C-terminal" evidence="23">
    <location>
        <begin position="386"/>
        <end position="534"/>
    </location>
</feature>
<dbReference type="Gene3D" id="3.40.50.1970">
    <property type="match status" value="1"/>
</dbReference>
<dbReference type="PANTHER" id="PTHR43622">
    <property type="entry name" value="3-DEHYDROQUINATE SYNTHASE"/>
    <property type="match status" value="1"/>
</dbReference>
<dbReference type="InterPro" id="IPR000623">
    <property type="entry name" value="Shikimate_kinase/TSH1"/>
</dbReference>
<evidence type="ECO:0000256" key="16">
    <source>
        <dbReference type="ARBA" id="ARBA00023141"/>
    </source>
</evidence>
<evidence type="ECO:0000256" key="21">
    <source>
        <dbReference type="HAMAP-Rule" id="MF_00110"/>
    </source>
</evidence>
<keyword evidence="10 21" id="KW-0479">Metal-binding</keyword>
<comment type="catalytic activity">
    <reaction evidence="1 21">
        <text>7-phospho-2-dehydro-3-deoxy-D-arabino-heptonate = 3-dehydroquinate + phosphate</text>
        <dbReference type="Rhea" id="RHEA:21968"/>
        <dbReference type="ChEBI" id="CHEBI:32364"/>
        <dbReference type="ChEBI" id="CHEBI:43474"/>
        <dbReference type="ChEBI" id="CHEBI:58394"/>
        <dbReference type="EC" id="4.2.3.4"/>
    </reaction>
</comment>
<evidence type="ECO:0000256" key="18">
    <source>
        <dbReference type="ARBA" id="ARBA00023268"/>
    </source>
</evidence>
<evidence type="ECO:0000256" key="3">
    <source>
        <dbReference type="ARBA" id="ARBA00001947"/>
    </source>
</evidence>
<feature type="binding site" evidence="21">
    <location>
        <position position="347"/>
    </location>
    <ligand>
        <name>NAD(+)</name>
        <dbReference type="ChEBI" id="CHEBI:57540"/>
    </ligand>
</feature>
<comment type="caution">
    <text evidence="21">Lacks conserved residue(s) required for the propagation of feature annotation.</text>
</comment>
<feature type="binding site" evidence="21">
    <location>
        <position position="389"/>
    </location>
    <ligand>
        <name>Zn(2+)</name>
        <dbReference type="ChEBI" id="CHEBI:29105"/>
    </ligand>
</feature>
<feature type="binding site" evidence="20">
    <location>
        <position position="102"/>
    </location>
    <ligand>
        <name>substrate</name>
    </ligand>
</feature>
<name>A0A345ZYL8_9HYPH</name>
<evidence type="ECO:0000256" key="19">
    <source>
        <dbReference type="ARBA" id="ARBA00048567"/>
    </source>
</evidence>
<dbReference type="InterPro" id="IPR027417">
    <property type="entry name" value="P-loop_NTPase"/>
</dbReference>
<keyword evidence="14 20" id="KW-0067">ATP-binding</keyword>
<dbReference type="OrthoDB" id="9806583at2"/>
<comment type="subunit">
    <text evidence="20">Monomer.</text>
</comment>
<dbReference type="EC" id="2.7.1.71" evidence="20"/>
<proteinExistence type="inferred from homology"/>
<feature type="binding site" evidence="21">
    <location>
        <position position="451"/>
    </location>
    <ligand>
        <name>Zn(2+)</name>
        <dbReference type="ChEBI" id="CHEBI:29105"/>
    </ligand>
</feature>
<evidence type="ECO:0000256" key="9">
    <source>
        <dbReference type="ARBA" id="ARBA00022679"/>
    </source>
</evidence>
<reference evidence="24 25" key="1">
    <citation type="submission" date="2018-07" db="EMBL/GenBank/DDBJ databases">
        <authorList>
            <person name="Quirk P.G."/>
            <person name="Krulwich T.A."/>
        </authorList>
    </citation>
    <scope>NUCLEOTIDE SEQUENCE [LARGE SCALE GENOMIC DNA]</scope>
    <source>
        <strain evidence="24 25">CC-BB4</strain>
    </source>
</reference>